<comment type="catalytic activity">
    <reaction evidence="4">
        <text>cytidine(4) in tRNA(Gly)(GCC) + S-adenosyl-L-methionine = 2'-O-methylcytidine(4) in tRNA(Gly)(GCC) + S-adenosyl-L-homocysteine + H(+)</text>
        <dbReference type="Rhea" id="RHEA:43192"/>
        <dbReference type="Rhea" id="RHEA-COMP:10399"/>
        <dbReference type="Rhea" id="RHEA-COMP:10400"/>
        <dbReference type="ChEBI" id="CHEBI:15378"/>
        <dbReference type="ChEBI" id="CHEBI:57856"/>
        <dbReference type="ChEBI" id="CHEBI:59789"/>
        <dbReference type="ChEBI" id="CHEBI:74495"/>
        <dbReference type="ChEBI" id="CHEBI:82748"/>
        <dbReference type="EC" id="2.1.1.225"/>
    </reaction>
</comment>
<dbReference type="PANTHER" id="PTHR12998:SF0">
    <property type="entry name" value="TRNA:M(4)X MODIFICATION ENZYME TRM13 HOMOLOG"/>
    <property type="match status" value="1"/>
</dbReference>
<dbReference type="InterPro" id="IPR022776">
    <property type="entry name" value="TRM13/UPF0224_CHHC_Znf_dom"/>
</dbReference>
<dbReference type="Proteomes" id="UP001642464">
    <property type="component" value="Unassembled WGS sequence"/>
</dbReference>
<feature type="domain" description="CHHC U11-48K-type" evidence="5">
    <location>
        <begin position="47"/>
        <end position="74"/>
    </location>
</feature>
<dbReference type="InterPro" id="IPR021721">
    <property type="entry name" value="Znf_CCCH-type_TRM13"/>
</dbReference>
<keyword evidence="3 4" id="KW-0862">Zinc</keyword>
<dbReference type="EC" id="2.1.1.225" evidence="4"/>
<keyword evidence="7" id="KW-1185">Reference proteome</keyword>
<gene>
    <name evidence="6" type="ORF">SCF082_LOCUS19712</name>
</gene>
<evidence type="ECO:0000313" key="6">
    <source>
        <dbReference type="EMBL" id="CAK9031625.1"/>
    </source>
</evidence>
<sequence length="172" mass="19090">MDPPAPSVVRCAYVVPNKGRRCRFPVVPGSVWCGAHREEGGEQSQKRIPCPLDPNHTVFQHRLKQHLKVCTKVRDQHVIEKQPFYKQGVNLGSTSIPSKEALPVSAAAEDVVQDWIRRISDAWPRAVADVLGASISAEEILEKSVVMDGSQLAHAEKHEVQNQSLAELMLKD</sequence>
<comment type="similarity">
    <text evidence="4">Belongs to the methyltransferase TRM13 family.</text>
</comment>
<feature type="non-terminal residue" evidence="6">
    <location>
        <position position="172"/>
    </location>
</feature>
<evidence type="ECO:0000259" key="5">
    <source>
        <dbReference type="PROSITE" id="PS51800"/>
    </source>
</evidence>
<evidence type="ECO:0000256" key="4">
    <source>
        <dbReference type="RuleBase" id="RU367103"/>
    </source>
</evidence>
<dbReference type="Pfam" id="PF05253">
    <property type="entry name" value="zf-U11-48K"/>
    <property type="match status" value="1"/>
</dbReference>
<evidence type="ECO:0000256" key="2">
    <source>
        <dbReference type="ARBA" id="ARBA00022771"/>
    </source>
</evidence>
<comment type="catalytic activity">
    <reaction evidence="4">
        <text>adenosine(4) in tRNA(His) + S-adenosyl-L-methionine = 2'-O-methyladenosine(4) in tRNA(His) + S-adenosyl-L-homocysteine + H(+)</text>
        <dbReference type="Rhea" id="RHEA:43196"/>
        <dbReference type="Rhea" id="RHEA-COMP:10401"/>
        <dbReference type="Rhea" id="RHEA-COMP:10402"/>
        <dbReference type="ChEBI" id="CHEBI:15378"/>
        <dbReference type="ChEBI" id="CHEBI:57856"/>
        <dbReference type="ChEBI" id="CHEBI:59789"/>
        <dbReference type="ChEBI" id="CHEBI:74411"/>
        <dbReference type="ChEBI" id="CHEBI:74477"/>
        <dbReference type="EC" id="2.1.1.225"/>
    </reaction>
</comment>
<protein>
    <recommendedName>
        <fullName evidence="4">tRNA:m(4)X modification enzyme TRM13</fullName>
        <ecNumber evidence="4">2.1.1.225</ecNumber>
    </recommendedName>
</protein>
<keyword evidence="4" id="KW-0489">Methyltransferase</keyword>
<keyword evidence="4" id="KW-0819">tRNA processing</keyword>
<comment type="caution">
    <text evidence="6">The sequence shown here is derived from an EMBL/GenBank/DDBJ whole genome shotgun (WGS) entry which is preliminary data.</text>
</comment>
<dbReference type="PROSITE" id="PS51800">
    <property type="entry name" value="ZF_CHHC_U11_48K"/>
    <property type="match status" value="1"/>
</dbReference>
<keyword evidence="2 4" id="KW-0863">Zinc-finger</keyword>
<evidence type="ECO:0000313" key="7">
    <source>
        <dbReference type="Proteomes" id="UP001642464"/>
    </source>
</evidence>
<evidence type="ECO:0000256" key="1">
    <source>
        <dbReference type="ARBA" id="ARBA00022723"/>
    </source>
</evidence>
<evidence type="ECO:0000256" key="3">
    <source>
        <dbReference type="ARBA" id="ARBA00022833"/>
    </source>
</evidence>
<comment type="catalytic activity">
    <reaction evidence="4">
        <text>cytidine(4) in tRNA(Pro) + S-adenosyl-L-methionine = 2'-O-methylcytidine(4) in tRNA(Pro) + S-adenosyl-L-homocysteine + H(+)</text>
        <dbReference type="Rhea" id="RHEA:32767"/>
        <dbReference type="Rhea" id="RHEA-COMP:10397"/>
        <dbReference type="Rhea" id="RHEA-COMP:10398"/>
        <dbReference type="ChEBI" id="CHEBI:15378"/>
        <dbReference type="ChEBI" id="CHEBI:57856"/>
        <dbReference type="ChEBI" id="CHEBI:59789"/>
        <dbReference type="ChEBI" id="CHEBI:74495"/>
        <dbReference type="ChEBI" id="CHEBI:82748"/>
        <dbReference type="EC" id="2.1.1.225"/>
    </reaction>
</comment>
<keyword evidence="4" id="KW-0808">Transferase</keyword>
<dbReference type="Pfam" id="PF11722">
    <property type="entry name" value="zf-TRM13_CCCH"/>
    <property type="match status" value="1"/>
</dbReference>
<dbReference type="EMBL" id="CAXAMM010013545">
    <property type="protein sequence ID" value="CAK9031625.1"/>
    <property type="molecule type" value="Genomic_DNA"/>
</dbReference>
<dbReference type="PANTHER" id="PTHR12998">
    <property type="entry name" value="TRNA:M(4)X MODIFICATION ENZYME TRM13 HOMOLOG"/>
    <property type="match status" value="1"/>
</dbReference>
<keyword evidence="4" id="KW-0949">S-adenosyl-L-methionine</keyword>
<organism evidence="6 7">
    <name type="scientific">Durusdinium trenchii</name>
    <dbReference type="NCBI Taxonomy" id="1381693"/>
    <lineage>
        <taxon>Eukaryota</taxon>
        <taxon>Sar</taxon>
        <taxon>Alveolata</taxon>
        <taxon>Dinophyceae</taxon>
        <taxon>Suessiales</taxon>
        <taxon>Symbiodiniaceae</taxon>
        <taxon>Durusdinium</taxon>
    </lineage>
</organism>
<name>A0ABP0KZI6_9DINO</name>
<dbReference type="InterPro" id="IPR039044">
    <property type="entry name" value="Trm13"/>
</dbReference>
<proteinExistence type="inferred from homology"/>
<accession>A0ABP0KZI6</accession>
<reference evidence="6 7" key="1">
    <citation type="submission" date="2024-02" db="EMBL/GenBank/DDBJ databases">
        <authorList>
            <person name="Chen Y."/>
            <person name="Shah S."/>
            <person name="Dougan E. K."/>
            <person name="Thang M."/>
            <person name="Chan C."/>
        </authorList>
    </citation>
    <scope>NUCLEOTIDE SEQUENCE [LARGE SCALE GENOMIC DNA]</scope>
</reference>
<comment type="function">
    <text evidence="4">tRNA methylase which 2'-O-methylates cytidine(4) in tRNA(Pro) and tRNA(Gly)(GCC), and adenosine(4) in tRNA(His).</text>
</comment>
<keyword evidence="1 4" id="KW-0479">Metal-binding</keyword>